<dbReference type="SUPFAM" id="SSF64518">
    <property type="entry name" value="Phase 1 flagellin"/>
    <property type="match status" value="1"/>
</dbReference>
<dbReference type="InterPro" id="IPR010930">
    <property type="entry name" value="Flg_bb/hook_C_dom"/>
</dbReference>
<evidence type="ECO:0000256" key="9">
    <source>
        <dbReference type="SAM" id="MobiDB-lite"/>
    </source>
</evidence>
<evidence type="ECO:0000256" key="7">
    <source>
        <dbReference type="RuleBase" id="RU362065"/>
    </source>
</evidence>
<dbReference type="PANTHER" id="PTHR30033:SF1">
    <property type="entry name" value="FLAGELLAR HOOK-ASSOCIATED PROTEIN 1"/>
    <property type="match status" value="1"/>
</dbReference>
<dbReference type="Pfam" id="PF06429">
    <property type="entry name" value="Flg_bbr_C"/>
    <property type="match status" value="1"/>
</dbReference>
<accession>B2A834</accession>
<keyword evidence="14" id="KW-1185">Reference proteome</keyword>
<keyword evidence="6 7" id="KW-0975">Bacterial flagellum</keyword>
<evidence type="ECO:0000313" key="14">
    <source>
        <dbReference type="Proteomes" id="UP000001683"/>
    </source>
</evidence>
<feature type="coiled-coil region" evidence="8">
    <location>
        <begin position="180"/>
        <end position="225"/>
    </location>
</feature>
<reference evidence="13 14" key="2">
    <citation type="journal article" date="2011" name="J. Bacteriol.">
        <title>Complete genome sequence of the anaerobic, halophilic alkalithermophile Natranaerobius thermophilus JW/NM-WN-LF.</title>
        <authorList>
            <person name="Zhao B."/>
            <person name="Mesbah N.M."/>
            <person name="Dalin E."/>
            <person name="Goodwin L."/>
            <person name="Nolan M."/>
            <person name="Pitluck S."/>
            <person name="Chertkov O."/>
            <person name="Brettin T.S."/>
            <person name="Han J."/>
            <person name="Larimer F.W."/>
            <person name="Land M.L."/>
            <person name="Hauser L."/>
            <person name="Kyrpides N."/>
            <person name="Wiegel J."/>
        </authorList>
    </citation>
    <scope>NUCLEOTIDE SEQUENCE [LARGE SCALE GENOMIC DNA]</scope>
    <source>
        <strain evidence="14">ATCC BAA-1301 / DSM 18059 / JW/NM-WN-LF</strain>
    </source>
</reference>
<dbReference type="Proteomes" id="UP000001683">
    <property type="component" value="Chromosome"/>
</dbReference>
<dbReference type="HOGENOM" id="CLU_012762_1_1_9"/>
<evidence type="ECO:0000259" key="10">
    <source>
        <dbReference type="Pfam" id="PF00460"/>
    </source>
</evidence>
<protein>
    <recommendedName>
        <fullName evidence="4 7">Flagellar hook-associated protein 1</fullName>
        <shortName evidence="7">HAP1</shortName>
    </recommendedName>
</protein>
<comment type="similarity">
    <text evidence="3 7">Belongs to the flagella basal body rod proteins family.</text>
</comment>
<feature type="region of interest" description="Disordered" evidence="9">
    <location>
        <begin position="261"/>
        <end position="288"/>
    </location>
</feature>
<evidence type="ECO:0000259" key="12">
    <source>
        <dbReference type="Pfam" id="PF22638"/>
    </source>
</evidence>
<dbReference type="InParanoid" id="B2A834"/>
<dbReference type="PANTHER" id="PTHR30033">
    <property type="entry name" value="FLAGELLAR HOOK-ASSOCIATED PROTEIN 1"/>
    <property type="match status" value="1"/>
</dbReference>
<feature type="domain" description="Flagellar hook-associated protein FlgK helical" evidence="12">
    <location>
        <begin position="102"/>
        <end position="339"/>
    </location>
</feature>
<keyword evidence="13" id="KW-0966">Cell projection</keyword>
<comment type="subcellular location">
    <subcellularLocation>
        <location evidence="1 7">Bacterial flagellum</location>
    </subcellularLocation>
    <subcellularLocation>
        <location evidence="2 7">Secreted</location>
    </subcellularLocation>
</comment>
<reference evidence="13 14" key="1">
    <citation type="submission" date="2008-04" db="EMBL/GenBank/DDBJ databases">
        <title>Complete sequence of chromosome of Natranaerobius thermophilus JW/NM-WN-LF.</title>
        <authorList>
            <consortium name="US DOE Joint Genome Institute"/>
            <person name="Copeland A."/>
            <person name="Lucas S."/>
            <person name="Lapidus A."/>
            <person name="Glavina del Rio T."/>
            <person name="Dalin E."/>
            <person name="Tice H."/>
            <person name="Bruce D."/>
            <person name="Goodwin L."/>
            <person name="Pitluck S."/>
            <person name="Chertkov O."/>
            <person name="Brettin T."/>
            <person name="Detter J.C."/>
            <person name="Han C."/>
            <person name="Kuske C.R."/>
            <person name="Schmutz J."/>
            <person name="Larimer F."/>
            <person name="Land M."/>
            <person name="Hauser L."/>
            <person name="Kyrpides N."/>
            <person name="Lykidis A."/>
            <person name="Mesbah N.M."/>
            <person name="Wiegel J."/>
        </authorList>
    </citation>
    <scope>NUCLEOTIDE SEQUENCE [LARGE SCALE GENOMIC DNA]</scope>
    <source>
        <strain evidence="14">ATCC BAA-1301 / DSM 18059 / JW/NM-WN-LF</strain>
    </source>
</reference>
<keyword evidence="8" id="KW-0175">Coiled coil</keyword>
<keyword evidence="5 7" id="KW-0964">Secreted</keyword>
<dbReference type="InterPro" id="IPR002371">
    <property type="entry name" value="FlgK"/>
</dbReference>
<evidence type="ECO:0000259" key="11">
    <source>
        <dbReference type="Pfam" id="PF06429"/>
    </source>
</evidence>
<keyword evidence="13" id="KW-0282">Flagellum</keyword>
<dbReference type="Pfam" id="PF00460">
    <property type="entry name" value="Flg_bb_rod"/>
    <property type="match status" value="1"/>
</dbReference>
<dbReference type="NCBIfam" id="TIGR02492">
    <property type="entry name" value="flgK_ends"/>
    <property type="match status" value="1"/>
</dbReference>
<dbReference type="KEGG" id="nth:Nther_2236"/>
<evidence type="ECO:0000256" key="8">
    <source>
        <dbReference type="SAM" id="Coils"/>
    </source>
</evidence>
<dbReference type="FunCoup" id="B2A834">
    <property type="interactions" value="77"/>
</dbReference>
<dbReference type="eggNOG" id="COG1256">
    <property type="taxonomic scope" value="Bacteria"/>
</dbReference>
<organism evidence="13 14">
    <name type="scientific">Natranaerobius thermophilus (strain ATCC BAA-1301 / DSM 18059 / JW/NM-WN-LF)</name>
    <dbReference type="NCBI Taxonomy" id="457570"/>
    <lineage>
        <taxon>Bacteria</taxon>
        <taxon>Bacillati</taxon>
        <taxon>Bacillota</taxon>
        <taxon>Clostridia</taxon>
        <taxon>Natranaerobiales</taxon>
        <taxon>Natranaerobiaceae</taxon>
        <taxon>Natranaerobius</taxon>
    </lineage>
</organism>
<dbReference type="EMBL" id="CP001034">
    <property type="protein sequence ID" value="ACB85802.1"/>
    <property type="molecule type" value="Genomic_DNA"/>
</dbReference>
<dbReference type="OrthoDB" id="9802553at2"/>
<evidence type="ECO:0000256" key="4">
    <source>
        <dbReference type="ARBA" id="ARBA00016244"/>
    </source>
</evidence>
<name>B2A834_NATTJ</name>
<dbReference type="GO" id="GO:0005198">
    <property type="term" value="F:structural molecule activity"/>
    <property type="evidence" value="ECO:0007669"/>
    <property type="project" value="UniProtKB-UniRule"/>
</dbReference>
<evidence type="ECO:0000256" key="2">
    <source>
        <dbReference type="ARBA" id="ARBA00004613"/>
    </source>
</evidence>
<evidence type="ECO:0000256" key="5">
    <source>
        <dbReference type="ARBA" id="ARBA00022525"/>
    </source>
</evidence>
<feature type="domain" description="Flagellar basal-body/hook protein C-terminal" evidence="11">
    <location>
        <begin position="524"/>
        <end position="561"/>
    </location>
</feature>
<dbReference type="PRINTS" id="PR01005">
    <property type="entry name" value="FLGHOOKAP1"/>
</dbReference>
<feature type="compositionally biased region" description="Low complexity" evidence="9">
    <location>
        <begin position="265"/>
        <end position="274"/>
    </location>
</feature>
<dbReference type="STRING" id="457570.Nther_2236"/>
<evidence type="ECO:0000256" key="1">
    <source>
        <dbReference type="ARBA" id="ARBA00004365"/>
    </source>
</evidence>
<dbReference type="InterPro" id="IPR053927">
    <property type="entry name" value="FlgK_helical"/>
</dbReference>
<gene>
    <name evidence="7" type="primary">flgK</name>
    <name evidence="13" type="ordered locus">Nther_2236</name>
</gene>
<sequence length="568" mass="64278">MRSTFHGMETAKRALFAQRNALDTTGHNIANAERDGYTRQKAHMSATSPYTMPAQNMPGTAGQIGTGVEVESVERMRDDFIDSQIREESRFKGNWENKNDTLKKIETLYTEPSDSGLRSVFDQFWESLQDLSKNPEDRTARTQVMERGVSLADTVNHMYGQFVNLKEDLDESIDIKVDEINSIGHQIADLNEQIQNIELRTNQNANDLRDKRDMLLDELSELTNYNLSEDDKGNVRVSIGGTSLVEGNRVNELEFEAEAADADNDNGNNEGNGNIYLDDQEPRGGKVKWSHTGEEVNFRDGAMGGLMDSRDKIVQDHIDELRSVMAQFQESFNVVHSDDRAFNHYQAQAAQDGEDPFSDDVNQVDNFFEWKNDGNELLTVNEEIQEDVYLINAGYIDNDTLSEYLDGDYDDDDLSDMGLEDIFGDNYETQEPENMDINPNKLMYRGNGENGKRLANLKDEDIIKEVPSEDNFDNDEKISGDTTFNDYIDAVVSDLGVEAQEAERMVENQELLVDQLENRREAVSGVSMDEEMTKMVQQQHAYNAASRVVTTIDESLDTIINQMGIVGR</sequence>
<evidence type="ECO:0000256" key="6">
    <source>
        <dbReference type="ARBA" id="ARBA00023143"/>
    </source>
</evidence>
<evidence type="ECO:0000313" key="13">
    <source>
        <dbReference type="EMBL" id="ACB85802.1"/>
    </source>
</evidence>
<proteinExistence type="inferred from homology"/>
<dbReference type="GO" id="GO:0005576">
    <property type="term" value="C:extracellular region"/>
    <property type="evidence" value="ECO:0007669"/>
    <property type="project" value="UniProtKB-SubCell"/>
</dbReference>
<dbReference type="InterPro" id="IPR001444">
    <property type="entry name" value="Flag_bb_rod_N"/>
</dbReference>
<dbReference type="RefSeq" id="WP_012448654.1">
    <property type="nucleotide sequence ID" value="NC_010718.1"/>
</dbReference>
<feature type="domain" description="Flagellar basal body rod protein N-terminal" evidence="10">
    <location>
        <begin position="8"/>
        <end position="37"/>
    </location>
</feature>
<dbReference type="Pfam" id="PF22638">
    <property type="entry name" value="FlgK_D1"/>
    <property type="match status" value="1"/>
</dbReference>
<keyword evidence="13" id="KW-0969">Cilium</keyword>
<dbReference type="AlphaFoldDB" id="B2A834"/>
<dbReference type="eggNOG" id="COG4786">
    <property type="taxonomic scope" value="Bacteria"/>
</dbReference>
<dbReference type="GO" id="GO:0009424">
    <property type="term" value="C:bacterial-type flagellum hook"/>
    <property type="evidence" value="ECO:0007669"/>
    <property type="project" value="UniProtKB-UniRule"/>
</dbReference>
<dbReference type="GO" id="GO:0044780">
    <property type="term" value="P:bacterial-type flagellum assembly"/>
    <property type="evidence" value="ECO:0007669"/>
    <property type="project" value="InterPro"/>
</dbReference>
<evidence type="ECO:0000256" key="3">
    <source>
        <dbReference type="ARBA" id="ARBA00009677"/>
    </source>
</evidence>